<proteinExistence type="predicted"/>
<organism evidence="3 4">
    <name type="scientific">Phytophthora megakarya</name>
    <dbReference type="NCBI Taxonomy" id="4795"/>
    <lineage>
        <taxon>Eukaryota</taxon>
        <taxon>Sar</taxon>
        <taxon>Stramenopiles</taxon>
        <taxon>Oomycota</taxon>
        <taxon>Peronosporomycetes</taxon>
        <taxon>Peronosporales</taxon>
        <taxon>Peronosporaceae</taxon>
        <taxon>Phytophthora</taxon>
    </lineage>
</organism>
<accession>A0A225VAB0</accession>
<dbReference type="InterPro" id="IPR043128">
    <property type="entry name" value="Rev_trsase/Diguanyl_cyclase"/>
</dbReference>
<dbReference type="EMBL" id="NBNE01006544">
    <property type="protein sequence ID" value="OWZ01889.1"/>
    <property type="molecule type" value="Genomic_DNA"/>
</dbReference>
<dbReference type="InterPro" id="IPR043502">
    <property type="entry name" value="DNA/RNA_pol_sf"/>
</dbReference>
<reference evidence="4" key="1">
    <citation type="submission" date="2017-03" db="EMBL/GenBank/DDBJ databases">
        <title>Phytopthora megakarya and P. palmivora, two closely related causual agents of cacao black pod achieved similar genome size and gene model numbers by different mechanisms.</title>
        <authorList>
            <person name="Ali S."/>
            <person name="Shao J."/>
            <person name="Larry D.J."/>
            <person name="Kronmiller B."/>
            <person name="Shen D."/>
            <person name="Strem M.D."/>
            <person name="Melnick R.L."/>
            <person name="Guiltinan M.J."/>
            <person name="Tyler B.M."/>
            <person name="Meinhardt L.W."/>
            <person name="Bailey B.A."/>
        </authorList>
    </citation>
    <scope>NUCLEOTIDE SEQUENCE [LARGE SCALE GENOMIC DNA]</scope>
    <source>
        <strain evidence="4">zdho120</strain>
    </source>
</reference>
<evidence type="ECO:0000256" key="1">
    <source>
        <dbReference type="SAM" id="MobiDB-lite"/>
    </source>
</evidence>
<dbReference type="Gene3D" id="3.10.10.10">
    <property type="entry name" value="HIV Type 1 Reverse Transcriptase, subunit A, domain 1"/>
    <property type="match status" value="1"/>
</dbReference>
<evidence type="ECO:0000313" key="3">
    <source>
        <dbReference type="EMBL" id="OWZ01889.1"/>
    </source>
</evidence>
<feature type="region of interest" description="Disordered" evidence="1">
    <location>
        <begin position="59"/>
        <end position="85"/>
    </location>
</feature>
<dbReference type="AlphaFoldDB" id="A0A225VAB0"/>
<dbReference type="InterPro" id="IPR041577">
    <property type="entry name" value="RT_RNaseH_2"/>
</dbReference>
<gene>
    <name evidence="3" type="ORF">PHMEG_00026651</name>
</gene>
<dbReference type="SUPFAM" id="SSF56672">
    <property type="entry name" value="DNA/RNA polymerases"/>
    <property type="match status" value="1"/>
</dbReference>
<name>A0A225VAB0_9STRA</name>
<dbReference type="STRING" id="4795.A0A225VAB0"/>
<dbReference type="PANTHER" id="PTHR37984:SF9">
    <property type="entry name" value="INTEGRASE CATALYTIC DOMAIN-CONTAINING PROTEIN"/>
    <property type="match status" value="1"/>
</dbReference>
<feature type="compositionally biased region" description="Low complexity" evidence="1">
    <location>
        <begin position="60"/>
        <end position="74"/>
    </location>
</feature>
<feature type="domain" description="Reverse transcriptase/retrotransposon-derived protein RNase H-like" evidence="2">
    <location>
        <begin position="352"/>
        <end position="445"/>
    </location>
</feature>
<dbReference type="Gene3D" id="3.30.70.270">
    <property type="match status" value="2"/>
</dbReference>
<dbReference type="Proteomes" id="UP000198211">
    <property type="component" value="Unassembled WGS sequence"/>
</dbReference>
<evidence type="ECO:0000313" key="4">
    <source>
        <dbReference type="Proteomes" id="UP000198211"/>
    </source>
</evidence>
<sequence>MPSNNPADVTFEKIKSNGTVAADDDEGHISFVEDIQGLLFGEVMQQFNDTVVEESILQPTTNNNWNSNTQNGRNNNGGGRNDKSFPATQEQVAEMATMMQEIKRRHEEELVALHFYREGELSVMIDVNKPIPDNELVEAFDPLSTIDGEMLSASERFEVEHLVEAFRHVCSGGLGKIKAKPFYPLPVIGNLLRQFRKSKYVSSLDIPLSYYACILAEISHRVTAIEFPWGRFVFGCLPMGVKTAPDEFQSIMNVMLGDLDGRFEGFGLTNHLRTSKLCTSSIIYLGYWISSTGIQPLHNKVEAIPKVASLRTRRELRRFISMVNYYRDTWPRRAAILSPLSTLMSPSVPFRWSDEHEAAFTRMKIAVMRTVELAFPGYSKPFHVHTDTSGYQLGVVISQSGRPLEFWSQKCNDGQKYPAYKFELLSIKLVLQEFRTVLFGDEIEIEEFGPKLHYVKGENNVVADILSRLPRADDTSLQYQKGLVVAVARALTTLSNGDVRKIAHSQKRDGTKTLKCATTKVVMAPPYDECFIHPGATTMLNTMQNALTWTGMAHDIE</sequence>
<dbReference type="InterPro" id="IPR050951">
    <property type="entry name" value="Retrovirus_Pol_polyprotein"/>
</dbReference>
<dbReference type="OrthoDB" id="415724at2759"/>
<protein>
    <submittedName>
        <fullName evidence="3">Pol Polyprotein</fullName>
    </submittedName>
</protein>
<dbReference type="Pfam" id="PF17919">
    <property type="entry name" value="RT_RNaseH_2"/>
    <property type="match status" value="1"/>
</dbReference>
<comment type="caution">
    <text evidence="3">The sequence shown here is derived from an EMBL/GenBank/DDBJ whole genome shotgun (WGS) entry which is preliminary data.</text>
</comment>
<evidence type="ECO:0000259" key="2">
    <source>
        <dbReference type="Pfam" id="PF17919"/>
    </source>
</evidence>
<keyword evidence="4" id="KW-1185">Reference proteome</keyword>
<dbReference type="PANTHER" id="PTHR37984">
    <property type="entry name" value="PROTEIN CBG26694"/>
    <property type="match status" value="1"/>
</dbReference>